<dbReference type="AlphaFoldDB" id="A0A3P7JRZ1"/>
<gene>
    <name evidence="2" type="ORF">SVUK_LOCUS14025</name>
</gene>
<dbReference type="OrthoDB" id="410267at2759"/>
<keyword evidence="3" id="KW-1185">Reference proteome</keyword>
<reference evidence="2 3" key="1">
    <citation type="submission" date="2018-11" db="EMBL/GenBank/DDBJ databases">
        <authorList>
            <consortium name="Pathogen Informatics"/>
        </authorList>
    </citation>
    <scope>NUCLEOTIDE SEQUENCE [LARGE SCALE GENOMIC DNA]</scope>
</reference>
<evidence type="ECO:0008006" key="4">
    <source>
        <dbReference type="Google" id="ProtNLM"/>
    </source>
</evidence>
<evidence type="ECO:0000313" key="2">
    <source>
        <dbReference type="EMBL" id="VDM79027.1"/>
    </source>
</evidence>
<evidence type="ECO:0000313" key="3">
    <source>
        <dbReference type="Proteomes" id="UP000270094"/>
    </source>
</evidence>
<protein>
    <recommendedName>
        <fullName evidence="4">Major facilitator superfamily (MFS) profile domain-containing protein</fullName>
    </recommendedName>
</protein>
<keyword evidence="1" id="KW-0812">Transmembrane</keyword>
<feature type="transmembrane region" description="Helical" evidence="1">
    <location>
        <begin position="21"/>
        <end position="45"/>
    </location>
</feature>
<keyword evidence="1" id="KW-1133">Transmembrane helix</keyword>
<organism evidence="2 3">
    <name type="scientific">Strongylus vulgaris</name>
    <name type="common">Blood worm</name>
    <dbReference type="NCBI Taxonomy" id="40348"/>
    <lineage>
        <taxon>Eukaryota</taxon>
        <taxon>Metazoa</taxon>
        <taxon>Ecdysozoa</taxon>
        <taxon>Nematoda</taxon>
        <taxon>Chromadorea</taxon>
        <taxon>Rhabditida</taxon>
        <taxon>Rhabditina</taxon>
        <taxon>Rhabditomorpha</taxon>
        <taxon>Strongyloidea</taxon>
        <taxon>Strongylidae</taxon>
        <taxon>Strongylus</taxon>
    </lineage>
</organism>
<accession>A0A3P7JRZ1</accession>
<evidence type="ECO:0000256" key="1">
    <source>
        <dbReference type="SAM" id="Phobius"/>
    </source>
</evidence>
<sequence length="61" mass="6611">MKLCKKNCLFAFEWAPEKVGLVSGIVAAGFGVSSSIFAPIQTWIINPKNLPSTRDGWALSN</sequence>
<dbReference type="EMBL" id="UYYB01103696">
    <property type="protein sequence ID" value="VDM79027.1"/>
    <property type="molecule type" value="Genomic_DNA"/>
</dbReference>
<dbReference type="Proteomes" id="UP000270094">
    <property type="component" value="Unassembled WGS sequence"/>
</dbReference>
<keyword evidence="1" id="KW-0472">Membrane</keyword>
<name>A0A3P7JRZ1_STRVU</name>
<proteinExistence type="predicted"/>